<evidence type="ECO:0000313" key="2">
    <source>
        <dbReference type="Proteomes" id="UP001054252"/>
    </source>
</evidence>
<gene>
    <name evidence="1" type="ORF">SLEP1_g56365</name>
</gene>
<dbReference type="Gene3D" id="1.10.230.10">
    <property type="entry name" value="Cytochrome P450-Terp, domain 2"/>
    <property type="match status" value="1"/>
</dbReference>
<dbReference type="AlphaFoldDB" id="A0AAV5MJE0"/>
<dbReference type="EMBL" id="BPVZ01000308">
    <property type="protein sequence ID" value="GKV49624.1"/>
    <property type="molecule type" value="Genomic_DNA"/>
</dbReference>
<organism evidence="1 2">
    <name type="scientific">Rubroshorea leprosula</name>
    <dbReference type="NCBI Taxonomy" id="152421"/>
    <lineage>
        <taxon>Eukaryota</taxon>
        <taxon>Viridiplantae</taxon>
        <taxon>Streptophyta</taxon>
        <taxon>Embryophyta</taxon>
        <taxon>Tracheophyta</taxon>
        <taxon>Spermatophyta</taxon>
        <taxon>Magnoliopsida</taxon>
        <taxon>eudicotyledons</taxon>
        <taxon>Gunneridae</taxon>
        <taxon>Pentapetalae</taxon>
        <taxon>rosids</taxon>
        <taxon>malvids</taxon>
        <taxon>Malvales</taxon>
        <taxon>Dipterocarpaceae</taxon>
        <taxon>Rubroshorea</taxon>
    </lineage>
</organism>
<dbReference type="InterPro" id="IPR016143">
    <property type="entry name" value="Citrate_synth-like_sm_a-sub"/>
</dbReference>
<dbReference type="Gene3D" id="1.10.580.10">
    <property type="entry name" value="Citrate Synthase, domain 1"/>
    <property type="match status" value="1"/>
</dbReference>
<evidence type="ECO:0008006" key="3">
    <source>
        <dbReference type="Google" id="ProtNLM"/>
    </source>
</evidence>
<accession>A0AAV5MJE0</accession>
<dbReference type="InterPro" id="IPR004158">
    <property type="entry name" value="DUF247_pln"/>
</dbReference>
<dbReference type="PANTHER" id="PTHR31549:SF191">
    <property type="entry name" value="DUF247 DOMAIN PROTEIN"/>
    <property type="match status" value="1"/>
</dbReference>
<dbReference type="GO" id="GO:0046912">
    <property type="term" value="F:acyltransferase activity, acyl groups converted into alkyl on transfer"/>
    <property type="evidence" value="ECO:0007669"/>
    <property type="project" value="InterPro"/>
</dbReference>
<proteinExistence type="predicted"/>
<name>A0AAV5MJE0_9ROSI</name>
<comment type="caution">
    <text evidence="1">The sequence shown here is derived from an EMBL/GenBank/DDBJ whole genome shotgun (WGS) entry which is preliminary data.</text>
</comment>
<evidence type="ECO:0000313" key="1">
    <source>
        <dbReference type="EMBL" id="GKV49624.1"/>
    </source>
</evidence>
<protein>
    <recommendedName>
        <fullName evidence="3">Citrate synthase</fullName>
    </recommendedName>
</protein>
<dbReference type="InterPro" id="IPR016142">
    <property type="entry name" value="Citrate_synth-like_lrg_a-sub"/>
</dbReference>
<sequence>MARDEIEITLTESEGEKLKSLEEAVPVSSPLNKPLIQMAPQILRSCYGKEDWERYFKPTSVAIGPLHHRRENGKDSRMERGEQCKLKLAAMFIERCKGTGEDFYKNVKREIHTLKYCYNFEEVQKWSDEELAWMFLVDGCALLQFIVLDVKDAWEEFSVDNDLVSIEKVDFFLLENQLPYQLLEILIDSFDRAFSVHFPDIYPSESPKQSIAEFINRTFLILTAQQRHQIQIDFPQPYPGYHLLDMLRRKLMGEKDEKAKEINNNGLLEKLTGDKSKHGPLKSNVRELKDKGIRFKAKEKEGAITDIDFKNRYRMATLTLAPIFLHNTTVPLLLNLIAYELCPDFKEKWEITSYFSFLNSLIDNAEDVKELRVAGVLYNGLGSDEAVAELLSKTSGILVAVALEKTALSDEYFIKRKLYPNVDFYSGLMHRAMGCPPEYFTVLFALPRMAGYLAHWRESLDDPDTKIMRPKQDFLILRFAFEISGIYWGMAEALYATERGDGVTRCRQVR</sequence>
<dbReference type="Proteomes" id="UP001054252">
    <property type="component" value="Unassembled WGS sequence"/>
</dbReference>
<dbReference type="PANTHER" id="PTHR31549">
    <property type="entry name" value="PROTEIN, PUTATIVE (DUF247)-RELATED-RELATED"/>
    <property type="match status" value="1"/>
</dbReference>
<dbReference type="Pfam" id="PF03140">
    <property type="entry name" value="DUF247"/>
    <property type="match status" value="1"/>
</dbReference>
<keyword evidence="2" id="KW-1185">Reference proteome</keyword>
<reference evidence="1 2" key="1">
    <citation type="journal article" date="2021" name="Commun. Biol.">
        <title>The genome of Shorea leprosula (Dipterocarpaceae) highlights the ecological relevance of drought in aseasonal tropical rainforests.</title>
        <authorList>
            <person name="Ng K.K.S."/>
            <person name="Kobayashi M.J."/>
            <person name="Fawcett J.A."/>
            <person name="Hatakeyama M."/>
            <person name="Paape T."/>
            <person name="Ng C.H."/>
            <person name="Ang C.C."/>
            <person name="Tnah L.H."/>
            <person name="Lee C.T."/>
            <person name="Nishiyama T."/>
            <person name="Sese J."/>
            <person name="O'Brien M.J."/>
            <person name="Copetti D."/>
            <person name="Mohd Noor M.I."/>
            <person name="Ong R.C."/>
            <person name="Putra M."/>
            <person name="Sireger I.Z."/>
            <person name="Indrioko S."/>
            <person name="Kosugi Y."/>
            <person name="Izuno A."/>
            <person name="Isagi Y."/>
            <person name="Lee S.L."/>
            <person name="Shimizu K.K."/>
        </authorList>
    </citation>
    <scope>NUCLEOTIDE SEQUENCE [LARGE SCALE GENOMIC DNA]</scope>
    <source>
        <strain evidence="1">214</strain>
    </source>
</reference>
<dbReference type="InterPro" id="IPR036969">
    <property type="entry name" value="Citrate_synthase_sf"/>
</dbReference>
<dbReference type="SUPFAM" id="SSF48256">
    <property type="entry name" value="Citrate synthase"/>
    <property type="match status" value="1"/>
</dbReference>